<feature type="compositionally biased region" description="Basic and acidic residues" evidence="1">
    <location>
        <begin position="20"/>
        <end position="33"/>
    </location>
</feature>
<dbReference type="AlphaFoldDB" id="A0A9P6QVY9"/>
<organism evidence="2 3">
    <name type="scientific">Dissophora globulifera</name>
    <dbReference type="NCBI Taxonomy" id="979702"/>
    <lineage>
        <taxon>Eukaryota</taxon>
        <taxon>Fungi</taxon>
        <taxon>Fungi incertae sedis</taxon>
        <taxon>Mucoromycota</taxon>
        <taxon>Mortierellomycotina</taxon>
        <taxon>Mortierellomycetes</taxon>
        <taxon>Mortierellales</taxon>
        <taxon>Mortierellaceae</taxon>
        <taxon>Dissophora</taxon>
    </lineage>
</organism>
<evidence type="ECO:0000313" key="2">
    <source>
        <dbReference type="EMBL" id="KAG0301123.1"/>
    </source>
</evidence>
<dbReference type="Proteomes" id="UP000738325">
    <property type="component" value="Unassembled WGS sequence"/>
</dbReference>
<name>A0A9P6QVY9_9FUNG</name>
<keyword evidence="3" id="KW-1185">Reference proteome</keyword>
<sequence length="231" mass="25936">TRNPPKAKIERNIASARARRQADERTKDTETTPKRSRKRNPGNMIGDVLDGNYKTVTLNLGTIDHRLQVGLQENYGVRDDADVHRHILSTIQDIVKLNTDLIRCGTMATFNYINTVMSEHPSINIESPDVGIRKHKLQYIANDEFGFFKSLVKAIYHGDKGSKGKGDSFEAAVTATNLFKAMPGDKDRAMKRIEQYVGGSAPSHILEQVGQMLGDMVRCHIRAFVSELKKR</sequence>
<evidence type="ECO:0000256" key="1">
    <source>
        <dbReference type="SAM" id="MobiDB-lite"/>
    </source>
</evidence>
<accession>A0A9P6QVY9</accession>
<dbReference type="EMBL" id="JAAAIP010002231">
    <property type="protein sequence ID" value="KAG0301123.1"/>
    <property type="molecule type" value="Genomic_DNA"/>
</dbReference>
<dbReference type="OrthoDB" id="2447116at2759"/>
<comment type="caution">
    <text evidence="2">The sequence shown here is derived from an EMBL/GenBank/DDBJ whole genome shotgun (WGS) entry which is preliminary data.</text>
</comment>
<feature type="non-terminal residue" evidence="2">
    <location>
        <position position="231"/>
    </location>
</feature>
<proteinExistence type="predicted"/>
<gene>
    <name evidence="2" type="ORF">BGZ99_003560</name>
</gene>
<feature type="region of interest" description="Disordered" evidence="1">
    <location>
        <begin position="1"/>
        <end position="46"/>
    </location>
</feature>
<reference evidence="2" key="1">
    <citation type="journal article" date="2020" name="Fungal Divers.">
        <title>Resolving the Mortierellaceae phylogeny through synthesis of multi-gene phylogenetics and phylogenomics.</title>
        <authorList>
            <person name="Vandepol N."/>
            <person name="Liber J."/>
            <person name="Desiro A."/>
            <person name="Na H."/>
            <person name="Kennedy M."/>
            <person name="Barry K."/>
            <person name="Grigoriev I.V."/>
            <person name="Miller A.N."/>
            <person name="O'Donnell K."/>
            <person name="Stajich J.E."/>
            <person name="Bonito G."/>
        </authorList>
    </citation>
    <scope>NUCLEOTIDE SEQUENCE</scope>
    <source>
        <strain evidence="2">REB-010B</strain>
    </source>
</reference>
<evidence type="ECO:0000313" key="3">
    <source>
        <dbReference type="Proteomes" id="UP000738325"/>
    </source>
</evidence>
<protein>
    <submittedName>
        <fullName evidence="2">Uncharacterized protein</fullName>
    </submittedName>
</protein>
<feature type="non-terminal residue" evidence="2">
    <location>
        <position position="1"/>
    </location>
</feature>